<protein>
    <recommendedName>
        <fullName evidence="1">ThuA-like domain-containing protein</fullName>
    </recommendedName>
</protein>
<dbReference type="InterPro" id="IPR029062">
    <property type="entry name" value="Class_I_gatase-like"/>
</dbReference>
<dbReference type="GeneID" id="41974151"/>
<reference evidence="2 3" key="1">
    <citation type="submission" date="2019-06" db="EMBL/GenBank/DDBJ databases">
        <title>Draft genome sequence of the filamentous fungus Phialemoniopsis curvata isolated from diesel fuel.</title>
        <authorList>
            <person name="Varaljay V.A."/>
            <person name="Lyon W.J."/>
            <person name="Crouch A.L."/>
            <person name="Drake C.E."/>
            <person name="Hollomon J.M."/>
            <person name="Nadeau L.J."/>
            <person name="Nunn H.S."/>
            <person name="Stevenson B.S."/>
            <person name="Bojanowski C.L."/>
            <person name="Crookes-Goodson W.J."/>
        </authorList>
    </citation>
    <scope>NUCLEOTIDE SEQUENCE [LARGE SCALE GENOMIC DNA]</scope>
    <source>
        <strain evidence="2 3">D216</strain>
    </source>
</reference>
<evidence type="ECO:0000313" key="3">
    <source>
        <dbReference type="Proteomes" id="UP000319257"/>
    </source>
</evidence>
<keyword evidence="3" id="KW-1185">Reference proteome</keyword>
<dbReference type="AlphaFoldDB" id="A0A507B286"/>
<dbReference type="Proteomes" id="UP000319257">
    <property type="component" value="Unassembled WGS sequence"/>
</dbReference>
<name>A0A507B286_9PEZI</name>
<feature type="domain" description="ThuA-like" evidence="1">
    <location>
        <begin position="61"/>
        <end position="298"/>
    </location>
</feature>
<proteinExistence type="predicted"/>
<dbReference type="InParanoid" id="A0A507B286"/>
<dbReference type="SUPFAM" id="SSF52317">
    <property type="entry name" value="Class I glutamine amidotransferase-like"/>
    <property type="match status" value="1"/>
</dbReference>
<dbReference type="Pfam" id="PF06283">
    <property type="entry name" value="ThuA"/>
    <property type="match status" value="1"/>
</dbReference>
<dbReference type="RefSeq" id="XP_030994535.1">
    <property type="nucleotide sequence ID" value="XM_031141366.1"/>
</dbReference>
<dbReference type="PANTHER" id="PTHR40469">
    <property type="entry name" value="SECRETED GLYCOSYL HYDROLASE"/>
    <property type="match status" value="1"/>
</dbReference>
<dbReference type="EMBL" id="SKBQ01000039">
    <property type="protein sequence ID" value="TPX12824.1"/>
    <property type="molecule type" value="Genomic_DNA"/>
</dbReference>
<comment type="caution">
    <text evidence="2">The sequence shown here is derived from an EMBL/GenBank/DDBJ whole genome shotgun (WGS) entry which is preliminary data.</text>
</comment>
<evidence type="ECO:0000259" key="1">
    <source>
        <dbReference type="Pfam" id="PF06283"/>
    </source>
</evidence>
<gene>
    <name evidence="2" type="ORF">E0L32_006704</name>
</gene>
<dbReference type="OrthoDB" id="3482285at2759"/>
<dbReference type="Gene3D" id="3.40.50.880">
    <property type="match status" value="1"/>
</dbReference>
<organism evidence="2 3">
    <name type="scientific">Thyridium curvatum</name>
    <dbReference type="NCBI Taxonomy" id="1093900"/>
    <lineage>
        <taxon>Eukaryota</taxon>
        <taxon>Fungi</taxon>
        <taxon>Dikarya</taxon>
        <taxon>Ascomycota</taxon>
        <taxon>Pezizomycotina</taxon>
        <taxon>Sordariomycetes</taxon>
        <taxon>Sordariomycetidae</taxon>
        <taxon>Thyridiales</taxon>
        <taxon>Thyridiaceae</taxon>
        <taxon>Thyridium</taxon>
    </lineage>
</organism>
<evidence type="ECO:0000313" key="2">
    <source>
        <dbReference type="EMBL" id="TPX12824.1"/>
    </source>
</evidence>
<accession>A0A507B286</accession>
<dbReference type="PANTHER" id="PTHR40469:SF2">
    <property type="entry name" value="GALACTOSE-BINDING DOMAIN-LIKE SUPERFAMILY PROTEIN"/>
    <property type="match status" value="1"/>
</dbReference>
<dbReference type="InterPro" id="IPR029010">
    <property type="entry name" value="ThuA-like"/>
</dbReference>
<sequence length="303" mass="32561">MCFRLQSGSASLNGFEIPRTWLKGLSDCANRPLSVVRVAMDDNDNGAGSADHEPFYPAAVRVLVLSKTAGYRHESIPSGIAALHRLGSTSSVPVVAHATEDSRDLLGISPAEYHVVVLLQTSGDFLDAAELAALRAYARAGGGIVGIHCAAAGMPPGEGGSGNAVDGDGWYARGLIGAAFAGHPEPQWGVVRVADPEHPILARGKGLSSMEKPAEGGALEWKWYDEWYNFHTNPRDNNHVLLTCDESSFEGGTMGEDHPLAWCREVDGMRSFYTALGHFDEAYTDETFMAHILNGILWSARRI</sequence>